<dbReference type="Proteomes" id="UP000800981">
    <property type="component" value="Unassembled WGS sequence"/>
</dbReference>
<feature type="binding site" evidence="7">
    <location>
        <position position="41"/>
    </location>
    <ligand>
        <name>ATP</name>
        <dbReference type="ChEBI" id="CHEBI:30616"/>
    </ligand>
</feature>
<dbReference type="PROSITE" id="PS00108">
    <property type="entry name" value="PROTEIN_KINASE_ST"/>
    <property type="match status" value="1"/>
</dbReference>
<dbReference type="SMART" id="SM00220">
    <property type="entry name" value="S_TKc"/>
    <property type="match status" value="1"/>
</dbReference>
<dbReference type="CDD" id="cd14014">
    <property type="entry name" value="STKc_PknB_like"/>
    <property type="match status" value="1"/>
</dbReference>
<evidence type="ECO:0000256" key="1">
    <source>
        <dbReference type="ARBA" id="ARBA00012513"/>
    </source>
</evidence>
<dbReference type="PANTHER" id="PTHR43289">
    <property type="entry name" value="MITOGEN-ACTIVATED PROTEIN KINASE KINASE KINASE 20-RELATED"/>
    <property type="match status" value="1"/>
</dbReference>
<dbReference type="PROSITE" id="PS50011">
    <property type="entry name" value="PROTEIN_KINASE_DOM"/>
    <property type="match status" value="1"/>
</dbReference>
<dbReference type="PANTHER" id="PTHR43289:SF6">
    <property type="entry name" value="SERINE_THREONINE-PROTEIN KINASE NEKL-3"/>
    <property type="match status" value="1"/>
</dbReference>
<dbReference type="EC" id="2.7.11.1" evidence="1"/>
<dbReference type="Gene3D" id="3.30.200.20">
    <property type="entry name" value="Phosphorylase Kinase, domain 1"/>
    <property type="match status" value="1"/>
</dbReference>
<sequence length="506" mass="50402">MSSLASPLPDRYTLLEVLGSGGGGTVWAGRDELLGRRVALKQLRFPDAATGEPGTGYARALAEAQAAARVRSPNVVTVFDVLEPAPGEIWLVLELLEGRSLQQRVRDDGPLGGQQAAGVGVQLLDALAAVHAVDVVHRDVKPANVMLLEDGRVVLTDFGIALGPGRAALTATGTIVGSAAYLAPERARGHAATSGSDLWALGATLYFAAEGRPAFSGATEIDTLHAVLAAAPAPMTGSDLGPVVHALLDADPARRPALPEARSALLPLAAGAAVAPSPEAGLGAAADDAPTTVTPVLPERALPAARRPRRLRWALAAAVPLVAVAALTATGLVVGEPGTPAVAGTTPEPRPTSSRPQASQSASASPEGRTVQAVPAAVASTTPASRPSTARTPDARRPSSAPVGSGTNPPAAAPGPSAAGGAAAAGGKADAAARKAEKARERAVRAAEKAAERAAKAAERAAKEREKAREKAREKDAEKPGKGGGNGGGGRSVGSGGAKGGGGKKG</sequence>
<dbReference type="Pfam" id="PF00069">
    <property type="entry name" value="Pkinase"/>
    <property type="match status" value="1"/>
</dbReference>
<evidence type="ECO:0000256" key="5">
    <source>
        <dbReference type="ARBA" id="ARBA00022777"/>
    </source>
</evidence>
<organism evidence="10 11">
    <name type="scientific">Motilibacter deserti</name>
    <dbReference type="NCBI Taxonomy" id="2714956"/>
    <lineage>
        <taxon>Bacteria</taxon>
        <taxon>Bacillati</taxon>
        <taxon>Actinomycetota</taxon>
        <taxon>Actinomycetes</taxon>
        <taxon>Motilibacterales</taxon>
        <taxon>Motilibacteraceae</taxon>
        <taxon>Motilibacter</taxon>
    </lineage>
</organism>
<dbReference type="SUPFAM" id="SSF56112">
    <property type="entry name" value="Protein kinase-like (PK-like)"/>
    <property type="match status" value="1"/>
</dbReference>
<accession>A0ABX0GTC1</accession>
<evidence type="ECO:0000256" key="8">
    <source>
        <dbReference type="SAM" id="MobiDB-lite"/>
    </source>
</evidence>
<dbReference type="InterPro" id="IPR000719">
    <property type="entry name" value="Prot_kinase_dom"/>
</dbReference>
<feature type="compositionally biased region" description="Basic and acidic residues" evidence="8">
    <location>
        <begin position="431"/>
        <end position="481"/>
    </location>
</feature>
<evidence type="ECO:0000256" key="4">
    <source>
        <dbReference type="ARBA" id="ARBA00022741"/>
    </source>
</evidence>
<evidence type="ECO:0000313" key="10">
    <source>
        <dbReference type="EMBL" id="NHC14158.1"/>
    </source>
</evidence>
<name>A0ABX0GTC1_9ACTN</name>
<dbReference type="InterPro" id="IPR008271">
    <property type="entry name" value="Ser/Thr_kinase_AS"/>
</dbReference>
<keyword evidence="5 10" id="KW-0418">Kinase</keyword>
<dbReference type="GO" id="GO:0016301">
    <property type="term" value="F:kinase activity"/>
    <property type="evidence" value="ECO:0007669"/>
    <property type="project" value="UniProtKB-KW"/>
</dbReference>
<reference evidence="10 11" key="1">
    <citation type="submission" date="2020-03" db="EMBL/GenBank/DDBJ databases">
        <title>Two novel Motilibacter sp.</title>
        <authorList>
            <person name="Liu S."/>
        </authorList>
    </citation>
    <scope>NUCLEOTIDE SEQUENCE [LARGE SCALE GENOMIC DNA]</scope>
    <source>
        <strain evidence="10 11">E257</strain>
    </source>
</reference>
<evidence type="ECO:0000256" key="3">
    <source>
        <dbReference type="ARBA" id="ARBA00022679"/>
    </source>
</evidence>
<evidence type="ECO:0000313" key="11">
    <source>
        <dbReference type="Proteomes" id="UP000800981"/>
    </source>
</evidence>
<feature type="region of interest" description="Disordered" evidence="8">
    <location>
        <begin position="334"/>
        <end position="506"/>
    </location>
</feature>
<keyword evidence="6 7" id="KW-0067">ATP-binding</keyword>
<feature type="domain" description="Protein kinase" evidence="9">
    <location>
        <begin position="12"/>
        <end position="269"/>
    </location>
</feature>
<gene>
    <name evidence="10" type="ORF">G9H71_10230</name>
</gene>
<proteinExistence type="predicted"/>
<keyword evidence="4 7" id="KW-0547">Nucleotide-binding</keyword>
<dbReference type="InterPro" id="IPR017441">
    <property type="entry name" value="Protein_kinase_ATP_BS"/>
</dbReference>
<dbReference type="InterPro" id="IPR011009">
    <property type="entry name" value="Kinase-like_dom_sf"/>
</dbReference>
<comment type="caution">
    <text evidence="10">The sequence shown here is derived from an EMBL/GenBank/DDBJ whole genome shotgun (WGS) entry which is preliminary data.</text>
</comment>
<keyword evidence="3" id="KW-0808">Transferase</keyword>
<dbReference type="Gene3D" id="1.10.510.10">
    <property type="entry name" value="Transferase(Phosphotransferase) domain 1"/>
    <property type="match status" value="1"/>
</dbReference>
<dbReference type="EMBL" id="JAANNP010000004">
    <property type="protein sequence ID" value="NHC14158.1"/>
    <property type="molecule type" value="Genomic_DNA"/>
</dbReference>
<evidence type="ECO:0000256" key="7">
    <source>
        <dbReference type="PROSITE-ProRule" id="PRU10141"/>
    </source>
</evidence>
<protein>
    <recommendedName>
        <fullName evidence="1">non-specific serine/threonine protein kinase</fullName>
        <ecNumber evidence="1">2.7.11.1</ecNumber>
    </recommendedName>
</protein>
<feature type="compositionally biased region" description="Low complexity" evidence="8">
    <location>
        <begin position="373"/>
        <end position="392"/>
    </location>
</feature>
<feature type="compositionally biased region" description="Low complexity" evidence="8">
    <location>
        <begin position="414"/>
        <end position="430"/>
    </location>
</feature>
<feature type="compositionally biased region" description="Gly residues" evidence="8">
    <location>
        <begin position="482"/>
        <end position="506"/>
    </location>
</feature>
<dbReference type="PROSITE" id="PS00107">
    <property type="entry name" value="PROTEIN_KINASE_ATP"/>
    <property type="match status" value="1"/>
</dbReference>
<feature type="compositionally biased region" description="Low complexity" evidence="8">
    <location>
        <begin position="345"/>
        <end position="366"/>
    </location>
</feature>
<evidence type="ECO:0000256" key="2">
    <source>
        <dbReference type="ARBA" id="ARBA00022527"/>
    </source>
</evidence>
<keyword evidence="2" id="KW-0723">Serine/threonine-protein kinase</keyword>
<dbReference type="RefSeq" id="WP_166281391.1">
    <property type="nucleotide sequence ID" value="NZ_JAANNP010000004.1"/>
</dbReference>
<evidence type="ECO:0000259" key="9">
    <source>
        <dbReference type="PROSITE" id="PS50011"/>
    </source>
</evidence>
<keyword evidence="11" id="KW-1185">Reference proteome</keyword>
<evidence type="ECO:0000256" key="6">
    <source>
        <dbReference type="ARBA" id="ARBA00022840"/>
    </source>
</evidence>